<feature type="region of interest" description="Disordered" evidence="2">
    <location>
        <begin position="1"/>
        <end position="73"/>
    </location>
</feature>
<reference evidence="3" key="1">
    <citation type="submission" date="2023-07" db="EMBL/GenBank/DDBJ databases">
        <title>A chromosome-level genome assembly of Lolium multiflorum.</title>
        <authorList>
            <person name="Chen Y."/>
            <person name="Copetti D."/>
            <person name="Kolliker R."/>
            <person name="Studer B."/>
        </authorList>
    </citation>
    <scope>NUCLEOTIDE SEQUENCE</scope>
    <source>
        <strain evidence="3">02402/16</strain>
        <tissue evidence="3">Leaf</tissue>
    </source>
</reference>
<evidence type="ECO:0000313" key="3">
    <source>
        <dbReference type="EMBL" id="KAK1602521.1"/>
    </source>
</evidence>
<name>A0AAD8QGY9_LOLMU</name>
<feature type="coiled-coil region" evidence="1">
    <location>
        <begin position="164"/>
        <end position="202"/>
    </location>
</feature>
<protein>
    <submittedName>
        <fullName evidence="3">Uncharacterized protein</fullName>
    </submittedName>
</protein>
<keyword evidence="4" id="KW-1185">Reference proteome</keyword>
<feature type="compositionally biased region" description="Low complexity" evidence="2">
    <location>
        <begin position="22"/>
        <end position="34"/>
    </location>
</feature>
<feature type="non-terminal residue" evidence="3">
    <location>
        <position position="367"/>
    </location>
</feature>
<sequence>PPKKKTKTSPDSIPVTLEVEVPSKASSSSAPNPKDIINLGDIPEVTANSGQDTSPSKPPPEEPESTSAKAMANHARKKLLLSGSTDLRTLVLEQKAEIERLYKKEAEDRRANTLLEIRLKNNEEQLAKRPSIDSISAELEVLKTEHASLEKFLKESSEKETVAKKELEEKHAQAISELTEKLKTSNQRIKTLVSKAKAYEAEASDIDETEAYEEVWNSIDDLFKACRGIAKALSLKRACTTIIDKMTKLMNLVSDMIRDWQESSARGAASIALAMCKSYFPTMDFTTIARGVPKGTNVKKALAETEGFDTLFAQRVDHSPWYMNMLLRLVSPTMRKMTRKAPGPARIDPTMNPATFRQGWHVSCLIG</sequence>
<organism evidence="3 4">
    <name type="scientific">Lolium multiflorum</name>
    <name type="common">Italian ryegrass</name>
    <name type="synonym">Lolium perenne subsp. multiflorum</name>
    <dbReference type="NCBI Taxonomy" id="4521"/>
    <lineage>
        <taxon>Eukaryota</taxon>
        <taxon>Viridiplantae</taxon>
        <taxon>Streptophyta</taxon>
        <taxon>Embryophyta</taxon>
        <taxon>Tracheophyta</taxon>
        <taxon>Spermatophyta</taxon>
        <taxon>Magnoliopsida</taxon>
        <taxon>Liliopsida</taxon>
        <taxon>Poales</taxon>
        <taxon>Poaceae</taxon>
        <taxon>BOP clade</taxon>
        <taxon>Pooideae</taxon>
        <taxon>Poodae</taxon>
        <taxon>Poeae</taxon>
        <taxon>Poeae Chloroplast Group 2 (Poeae type)</taxon>
        <taxon>Loliodinae</taxon>
        <taxon>Loliinae</taxon>
        <taxon>Lolium</taxon>
    </lineage>
</organism>
<dbReference type="AlphaFoldDB" id="A0AAD8QGY9"/>
<evidence type="ECO:0000313" key="4">
    <source>
        <dbReference type="Proteomes" id="UP001231189"/>
    </source>
</evidence>
<comment type="caution">
    <text evidence="3">The sequence shown here is derived from an EMBL/GenBank/DDBJ whole genome shotgun (WGS) entry which is preliminary data.</text>
</comment>
<proteinExistence type="predicted"/>
<accession>A0AAD8QGY9</accession>
<keyword evidence="1" id="KW-0175">Coiled coil</keyword>
<dbReference type="EMBL" id="JAUUTY010000237">
    <property type="protein sequence ID" value="KAK1602521.1"/>
    <property type="molecule type" value="Genomic_DNA"/>
</dbReference>
<evidence type="ECO:0000256" key="1">
    <source>
        <dbReference type="SAM" id="Coils"/>
    </source>
</evidence>
<evidence type="ECO:0000256" key="2">
    <source>
        <dbReference type="SAM" id="MobiDB-lite"/>
    </source>
</evidence>
<dbReference type="Proteomes" id="UP001231189">
    <property type="component" value="Unassembled WGS sequence"/>
</dbReference>
<gene>
    <name evidence="3" type="ORF">QYE76_008091</name>
</gene>